<evidence type="ECO:0000313" key="3">
    <source>
        <dbReference type="Proteomes" id="UP000551758"/>
    </source>
</evidence>
<sequence length="81" mass="9196">MHQVADGSMDVVVCTLVLCSVENQERTLQEVCIVLRLVSEERFPSLGDALDFMEHTAAKCSSWNFSSQQFLSPTRHFLFET</sequence>
<dbReference type="AlphaFoldDB" id="A0A7J7FKD2"/>
<feature type="domain" description="Methyltransferase type 11" evidence="1">
    <location>
        <begin position="3"/>
        <end position="36"/>
    </location>
</feature>
<keyword evidence="3" id="KW-1185">Reference proteome</keyword>
<dbReference type="GO" id="GO:0008757">
    <property type="term" value="F:S-adenosylmethionine-dependent methyltransferase activity"/>
    <property type="evidence" value="ECO:0007669"/>
    <property type="project" value="InterPro"/>
</dbReference>
<dbReference type="InterPro" id="IPR029063">
    <property type="entry name" value="SAM-dependent_MTases_sf"/>
</dbReference>
<evidence type="ECO:0000259" key="1">
    <source>
        <dbReference type="Pfam" id="PF08241"/>
    </source>
</evidence>
<dbReference type="SUPFAM" id="SSF53335">
    <property type="entry name" value="S-adenosyl-L-methionine-dependent methyltransferases"/>
    <property type="match status" value="1"/>
</dbReference>
<dbReference type="Gene3D" id="3.40.50.150">
    <property type="entry name" value="Vaccinia Virus protein VP39"/>
    <property type="match status" value="1"/>
</dbReference>
<dbReference type="EMBL" id="JACDTQ010000370">
    <property type="protein sequence ID" value="KAF5928499.1"/>
    <property type="molecule type" value="Genomic_DNA"/>
</dbReference>
<dbReference type="Pfam" id="PF08241">
    <property type="entry name" value="Methyltransf_11"/>
    <property type="match status" value="1"/>
</dbReference>
<reference evidence="2 3" key="1">
    <citation type="journal article" date="2020" name="Mol. Biol. Evol.">
        <title>Interspecific Gene Flow and the Evolution of Specialization in Black and White Rhinoceros.</title>
        <authorList>
            <person name="Moodley Y."/>
            <person name="Westbury M.V."/>
            <person name="Russo I.M."/>
            <person name="Gopalakrishnan S."/>
            <person name="Rakotoarivelo A."/>
            <person name="Olsen R.A."/>
            <person name="Prost S."/>
            <person name="Tunstall T."/>
            <person name="Ryder O.A."/>
            <person name="Dalen L."/>
            <person name="Bruford M.W."/>
        </authorList>
    </citation>
    <scope>NUCLEOTIDE SEQUENCE [LARGE SCALE GENOMIC DNA]</scope>
    <source>
        <strain evidence="2">SBR-YM</strain>
        <tissue evidence="2">Skin</tissue>
    </source>
</reference>
<dbReference type="InterPro" id="IPR013216">
    <property type="entry name" value="Methyltransf_11"/>
</dbReference>
<accession>A0A7J7FKD2</accession>
<name>A0A7J7FKD2_DICBM</name>
<proteinExistence type="predicted"/>
<dbReference type="PANTHER" id="PTHR45036">
    <property type="entry name" value="METHYLTRANSFERASE LIKE 7B"/>
    <property type="match status" value="1"/>
</dbReference>
<gene>
    <name evidence="2" type="ORF">HPG69_015105</name>
</gene>
<evidence type="ECO:0000313" key="2">
    <source>
        <dbReference type="EMBL" id="KAF5928499.1"/>
    </source>
</evidence>
<dbReference type="InterPro" id="IPR052356">
    <property type="entry name" value="Thiol_S-MT"/>
</dbReference>
<organism evidence="2 3">
    <name type="scientific">Diceros bicornis minor</name>
    <name type="common">South-central black rhinoceros</name>
    <dbReference type="NCBI Taxonomy" id="77932"/>
    <lineage>
        <taxon>Eukaryota</taxon>
        <taxon>Metazoa</taxon>
        <taxon>Chordata</taxon>
        <taxon>Craniata</taxon>
        <taxon>Vertebrata</taxon>
        <taxon>Euteleostomi</taxon>
        <taxon>Mammalia</taxon>
        <taxon>Eutheria</taxon>
        <taxon>Laurasiatheria</taxon>
        <taxon>Perissodactyla</taxon>
        <taxon>Rhinocerotidae</taxon>
        <taxon>Diceros</taxon>
    </lineage>
</organism>
<comment type="caution">
    <text evidence="2">The sequence shown here is derived from an EMBL/GenBank/DDBJ whole genome shotgun (WGS) entry which is preliminary data.</text>
</comment>
<protein>
    <recommendedName>
        <fullName evidence="1">Methyltransferase type 11 domain-containing protein</fullName>
    </recommendedName>
</protein>
<dbReference type="PANTHER" id="PTHR45036:SF5">
    <property type="entry name" value="METHYLTRANSFERASE LIKE 7A1-RELATED"/>
    <property type="match status" value="1"/>
</dbReference>
<dbReference type="Proteomes" id="UP000551758">
    <property type="component" value="Unassembled WGS sequence"/>
</dbReference>